<dbReference type="EMBL" id="JAKEIP010000058">
    <property type="protein sequence ID" value="MCF1595192.1"/>
    <property type="molecule type" value="Genomic_DNA"/>
</dbReference>
<sequence length="152" mass="17007">MDAVDHQILAELQLDGRLTITELADRLRLSISRCQRRLRELERTGVIVGYHAAVDAAAVGLGFEVLAFVSLRQDQPDTLAAFDKAVAAIPHVIEAQRLFGDPDYLLRVVTADLPAYQRLYEEKLVRLPGVRRINSTIVMKQVVPTRPLPSRP</sequence>
<accession>A0A9X1PXH0</accession>
<evidence type="ECO:0000256" key="2">
    <source>
        <dbReference type="ARBA" id="ARBA00023125"/>
    </source>
</evidence>
<dbReference type="GO" id="GO:0043200">
    <property type="term" value="P:response to amino acid"/>
    <property type="evidence" value="ECO:0007669"/>
    <property type="project" value="TreeGrafter"/>
</dbReference>
<dbReference type="InterPro" id="IPR019888">
    <property type="entry name" value="Tscrpt_reg_AsnC-like"/>
</dbReference>
<comment type="caution">
    <text evidence="5">The sequence shown here is derived from an EMBL/GenBank/DDBJ whole genome shotgun (WGS) entry which is preliminary data.</text>
</comment>
<dbReference type="Pfam" id="PF13412">
    <property type="entry name" value="HTH_24"/>
    <property type="match status" value="1"/>
</dbReference>
<proteinExistence type="predicted"/>
<evidence type="ECO:0000256" key="1">
    <source>
        <dbReference type="ARBA" id="ARBA00023015"/>
    </source>
</evidence>
<dbReference type="Gene3D" id="1.10.10.10">
    <property type="entry name" value="Winged helix-like DNA-binding domain superfamily/Winged helix DNA-binding domain"/>
    <property type="match status" value="1"/>
</dbReference>
<organism evidence="5 6">
    <name type="scientific">Streptomyces muensis</name>
    <dbReference type="NCBI Taxonomy" id="1077944"/>
    <lineage>
        <taxon>Bacteria</taxon>
        <taxon>Bacillati</taxon>
        <taxon>Actinomycetota</taxon>
        <taxon>Actinomycetes</taxon>
        <taxon>Kitasatosporales</taxon>
        <taxon>Streptomycetaceae</taxon>
        <taxon>Streptomyces</taxon>
    </lineage>
</organism>
<dbReference type="InterPro" id="IPR011991">
    <property type="entry name" value="ArsR-like_HTH"/>
</dbReference>
<gene>
    <name evidence="5" type="ORF">L0P92_16655</name>
</gene>
<dbReference type="GO" id="GO:0005829">
    <property type="term" value="C:cytosol"/>
    <property type="evidence" value="ECO:0007669"/>
    <property type="project" value="TreeGrafter"/>
</dbReference>
<dbReference type="AlphaFoldDB" id="A0A9X1PXH0"/>
<dbReference type="Gene3D" id="3.30.70.920">
    <property type="match status" value="1"/>
</dbReference>
<keyword evidence="6" id="KW-1185">Reference proteome</keyword>
<keyword evidence="1" id="KW-0805">Transcription regulation</keyword>
<dbReference type="InterPro" id="IPR019887">
    <property type="entry name" value="Tscrpt_reg_AsnC/Lrp_C"/>
</dbReference>
<dbReference type="PROSITE" id="PS50956">
    <property type="entry name" value="HTH_ASNC_2"/>
    <property type="match status" value="1"/>
</dbReference>
<feature type="domain" description="HTH asnC-type" evidence="4">
    <location>
        <begin position="1"/>
        <end position="62"/>
    </location>
</feature>
<protein>
    <submittedName>
        <fullName evidence="5">Lrp/AsnC family transcriptional regulator</fullName>
    </submittedName>
</protein>
<reference evidence="5" key="1">
    <citation type="submission" date="2022-01" db="EMBL/GenBank/DDBJ databases">
        <title>Draft Genome Sequences of Seven Type Strains of the Genus Streptomyces.</title>
        <authorList>
            <person name="Aziz S."/>
            <person name="Coretto E."/>
            <person name="Chronakova A."/>
            <person name="Sproer C."/>
            <person name="Huber K."/>
            <person name="Nouioui I."/>
            <person name="Gross H."/>
        </authorList>
    </citation>
    <scope>NUCLEOTIDE SEQUENCE</scope>
    <source>
        <strain evidence="5">DSM 103493</strain>
    </source>
</reference>
<evidence type="ECO:0000313" key="5">
    <source>
        <dbReference type="EMBL" id="MCF1595192.1"/>
    </source>
</evidence>
<dbReference type="InterPro" id="IPR036390">
    <property type="entry name" value="WH_DNA-bd_sf"/>
</dbReference>
<evidence type="ECO:0000313" key="6">
    <source>
        <dbReference type="Proteomes" id="UP001139384"/>
    </source>
</evidence>
<keyword evidence="3" id="KW-0804">Transcription</keyword>
<name>A0A9X1PXH0_STRM4</name>
<dbReference type="GO" id="GO:0043565">
    <property type="term" value="F:sequence-specific DNA binding"/>
    <property type="evidence" value="ECO:0007669"/>
    <property type="project" value="InterPro"/>
</dbReference>
<dbReference type="RefSeq" id="WP_234763498.1">
    <property type="nucleotide sequence ID" value="NZ_JAKEIP010000058.1"/>
</dbReference>
<dbReference type="SUPFAM" id="SSF54909">
    <property type="entry name" value="Dimeric alpha+beta barrel"/>
    <property type="match status" value="1"/>
</dbReference>
<dbReference type="SMART" id="SM00344">
    <property type="entry name" value="HTH_ASNC"/>
    <property type="match status" value="1"/>
</dbReference>
<dbReference type="SUPFAM" id="SSF46785">
    <property type="entry name" value="Winged helix' DNA-binding domain"/>
    <property type="match status" value="1"/>
</dbReference>
<dbReference type="InterPro" id="IPR011008">
    <property type="entry name" value="Dimeric_a/b-barrel"/>
</dbReference>
<dbReference type="PANTHER" id="PTHR30154:SF34">
    <property type="entry name" value="TRANSCRIPTIONAL REGULATOR AZLB"/>
    <property type="match status" value="1"/>
</dbReference>
<dbReference type="InterPro" id="IPR036388">
    <property type="entry name" value="WH-like_DNA-bd_sf"/>
</dbReference>
<keyword evidence="2" id="KW-0238">DNA-binding</keyword>
<evidence type="ECO:0000259" key="4">
    <source>
        <dbReference type="PROSITE" id="PS50956"/>
    </source>
</evidence>
<dbReference type="InterPro" id="IPR000485">
    <property type="entry name" value="AsnC-type_HTH_dom"/>
</dbReference>
<dbReference type="PANTHER" id="PTHR30154">
    <property type="entry name" value="LEUCINE-RESPONSIVE REGULATORY PROTEIN"/>
    <property type="match status" value="1"/>
</dbReference>
<dbReference type="Proteomes" id="UP001139384">
    <property type="component" value="Unassembled WGS sequence"/>
</dbReference>
<dbReference type="PRINTS" id="PR00033">
    <property type="entry name" value="HTHASNC"/>
</dbReference>
<dbReference type="Pfam" id="PF01037">
    <property type="entry name" value="AsnC_trans_reg"/>
    <property type="match status" value="1"/>
</dbReference>
<evidence type="ECO:0000256" key="3">
    <source>
        <dbReference type="ARBA" id="ARBA00023163"/>
    </source>
</evidence>
<dbReference type="CDD" id="cd00090">
    <property type="entry name" value="HTH_ARSR"/>
    <property type="match status" value="1"/>
</dbReference>